<dbReference type="Gene3D" id="1.20.120.980">
    <property type="entry name" value="Serine carboxypeptidase S28, SKS domain"/>
    <property type="match status" value="1"/>
</dbReference>
<proteinExistence type="inferred from homology"/>
<evidence type="ECO:0000313" key="7">
    <source>
        <dbReference type="Proteomes" id="UP000001819"/>
    </source>
</evidence>
<evidence type="ECO:0000256" key="5">
    <source>
        <dbReference type="ARBA" id="ARBA00023180"/>
    </source>
</evidence>
<keyword evidence="4" id="KW-0378">Hydrolase</keyword>
<accession>A0A6I8VP29</accession>
<evidence type="ECO:0000313" key="8">
    <source>
        <dbReference type="RefSeq" id="XP_033232816.1"/>
    </source>
</evidence>
<keyword evidence="2 8" id="KW-0645">Protease</keyword>
<dbReference type="GO" id="GO:0006508">
    <property type="term" value="P:proteolysis"/>
    <property type="evidence" value="ECO:0007669"/>
    <property type="project" value="UniProtKB-KW"/>
</dbReference>
<dbReference type="PANTHER" id="PTHR11010">
    <property type="entry name" value="PROTEASE S28 PRO-X CARBOXYPEPTIDASE-RELATED"/>
    <property type="match status" value="1"/>
</dbReference>
<dbReference type="GO" id="GO:0070008">
    <property type="term" value="F:serine-type exopeptidase activity"/>
    <property type="evidence" value="ECO:0007669"/>
    <property type="project" value="InterPro"/>
</dbReference>
<dbReference type="AlphaFoldDB" id="A0A6I8VP29"/>
<feature type="chain" id="PRO_5026242982" evidence="6">
    <location>
        <begin position="18"/>
        <end position="486"/>
    </location>
</feature>
<dbReference type="InterPro" id="IPR042269">
    <property type="entry name" value="Ser_carbopepase_S28_SKS"/>
</dbReference>
<reference evidence="8" key="2">
    <citation type="submission" date="2025-08" db="UniProtKB">
        <authorList>
            <consortium name="RefSeq"/>
        </authorList>
    </citation>
    <scope>IDENTIFICATION</scope>
    <source>
        <strain evidence="8">MV-25-SWS-2005</strain>
        <tissue evidence="8">Whole body</tissue>
    </source>
</reference>
<dbReference type="InParanoid" id="A0A6I8VP29"/>
<organism evidence="7 8">
    <name type="scientific">Drosophila pseudoobscura pseudoobscura</name>
    <name type="common">Fruit fly</name>
    <dbReference type="NCBI Taxonomy" id="46245"/>
    <lineage>
        <taxon>Eukaryota</taxon>
        <taxon>Metazoa</taxon>
        <taxon>Ecdysozoa</taxon>
        <taxon>Arthropoda</taxon>
        <taxon>Hexapoda</taxon>
        <taxon>Insecta</taxon>
        <taxon>Pterygota</taxon>
        <taxon>Neoptera</taxon>
        <taxon>Endopterygota</taxon>
        <taxon>Diptera</taxon>
        <taxon>Brachycera</taxon>
        <taxon>Muscomorpha</taxon>
        <taxon>Ephydroidea</taxon>
        <taxon>Drosophilidae</taxon>
        <taxon>Drosophila</taxon>
        <taxon>Sophophora</taxon>
    </lineage>
</organism>
<reference evidence="7" key="1">
    <citation type="submission" date="2024-06" db="UniProtKB">
        <authorList>
            <consortium name="RefSeq"/>
        </authorList>
    </citation>
    <scope>NUCLEOTIDE SEQUENCE [LARGE SCALE GENOMIC DNA]</scope>
    <source>
        <strain evidence="7">MV2-25</strain>
    </source>
</reference>
<protein>
    <submittedName>
        <fullName evidence="8">LOW QUALITY PROTEIN: thymus-specific serine protease</fullName>
    </submittedName>
</protein>
<dbReference type="GO" id="GO:0008239">
    <property type="term" value="F:dipeptidyl-peptidase activity"/>
    <property type="evidence" value="ECO:0007669"/>
    <property type="project" value="TreeGrafter"/>
</dbReference>
<gene>
    <name evidence="8" type="primary">LOC4803256</name>
</gene>
<keyword evidence="7" id="KW-1185">Reference proteome</keyword>
<sequence length="486" mass="54633">MKYTLIVLALLAPLTAAASLGNLELQPEPNAFVQSLRELRRAPPLEKSRKRANVETRWFTLKLDNFNAANNATWKDRLLINEDHFTDGSPIFIYLGGEWEIEPSAITSGLWVDIAKEHNGSLIYTEHRFFGKSFPITECFFETNLKYQSVQQALADVVHIIKILKLEDKYKDSKVIVSGCSYSATMATLIRKLYPDIILGSWASSAPLEAKVDFKDYMEVVGQAFEQLGGKYCYDLIDNATSYYQDLFEGGQGAKAKKELNLCANFNVNSKQDRWQIFSTIANVFAGLAQYQKPGNYDLPKYCSVLRSFSDDDAEALSKFVQWRLGYPTCLSVTYKGTVNYYKWAKINYEDDSGLPWIYQTCSEFGWYQSSDSENQPFGSSFPATLYTDTCHDVFSKNYTLINIEANIAATNKDFQGIDIAVKNVYWTQGGLDPWSKVGAGIAQGATIIPQASHCSDLDSISANDSPELQASKLKLAQLVRDWLAQ</sequence>
<dbReference type="InterPro" id="IPR029058">
    <property type="entry name" value="AB_hydrolase_fold"/>
</dbReference>
<dbReference type="PANTHER" id="PTHR11010:SF5">
    <property type="entry name" value="RE36938P-RELATED"/>
    <property type="match status" value="1"/>
</dbReference>
<dbReference type="RefSeq" id="XP_033232816.1">
    <property type="nucleotide sequence ID" value="XM_033376925.1"/>
</dbReference>
<dbReference type="KEGG" id="dpo:4803256"/>
<dbReference type="Proteomes" id="UP000001819">
    <property type="component" value="Chromosome 2"/>
</dbReference>
<dbReference type="Gene3D" id="3.40.50.1820">
    <property type="entry name" value="alpha/beta hydrolase"/>
    <property type="match status" value="1"/>
</dbReference>
<evidence type="ECO:0000256" key="4">
    <source>
        <dbReference type="ARBA" id="ARBA00022801"/>
    </source>
</evidence>
<dbReference type="Pfam" id="PF05577">
    <property type="entry name" value="Peptidase_S28"/>
    <property type="match status" value="1"/>
</dbReference>
<keyword evidence="3 6" id="KW-0732">Signal</keyword>
<evidence type="ECO:0000256" key="6">
    <source>
        <dbReference type="SAM" id="SignalP"/>
    </source>
</evidence>
<comment type="similarity">
    <text evidence="1">Belongs to the peptidase S28 family.</text>
</comment>
<name>A0A6I8VP29_DROPS</name>
<dbReference type="InterPro" id="IPR008758">
    <property type="entry name" value="Peptidase_S28"/>
</dbReference>
<evidence type="ECO:0000256" key="2">
    <source>
        <dbReference type="ARBA" id="ARBA00022670"/>
    </source>
</evidence>
<evidence type="ECO:0000256" key="3">
    <source>
        <dbReference type="ARBA" id="ARBA00022729"/>
    </source>
</evidence>
<keyword evidence="5" id="KW-0325">Glycoprotein</keyword>
<dbReference type="SUPFAM" id="SSF53474">
    <property type="entry name" value="alpha/beta-Hydrolases"/>
    <property type="match status" value="1"/>
</dbReference>
<evidence type="ECO:0000256" key="1">
    <source>
        <dbReference type="ARBA" id="ARBA00011079"/>
    </source>
</evidence>
<feature type="signal peptide" evidence="6">
    <location>
        <begin position="1"/>
        <end position="17"/>
    </location>
</feature>